<evidence type="ECO:0000256" key="6">
    <source>
        <dbReference type="SAM" id="Phobius"/>
    </source>
</evidence>
<evidence type="ECO:0000256" key="4">
    <source>
        <dbReference type="ARBA" id="ARBA00022989"/>
    </source>
</evidence>
<dbReference type="PANTHER" id="PTHR30619:SF7">
    <property type="entry name" value="BETA-LACTAMASE DOMAIN PROTEIN"/>
    <property type="match status" value="1"/>
</dbReference>
<evidence type="ECO:0000313" key="9">
    <source>
        <dbReference type="Proteomes" id="UP001339883"/>
    </source>
</evidence>
<dbReference type="InterPro" id="IPR004477">
    <property type="entry name" value="ComEC_N"/>
</dbReference>
<feature type="transmembrane region" description="Helical" evidence="6">
    <location>
        <begin position="377"/>
        <end position="398"/>
    </location>
</feature>
<dbReference type="Pfam" id="PF13567">
    <property type="entry name" value="DUF4131"/>
    <property type="match status" value="1"/>
</dbReference>
<evidence type="ECO:0000256" key="5">
    <source>
        <dbReference type="ARBA" id="ARBA00023136"/>
    </source>
</evidence>
<gene>
    <name evidence="8" type="ORF">I2F25_04670</name>
</gene>
<dbReference type="EMBL" id="VTDN01000003">
    <property type="protein sequence ID" value="MEB5476351.1"/>
    <property type="molecule type" value="Genomic_DNA"/>
</dbReference>
<proteinExistence type="predicted"/>
<feature type="transmembrane region" description="Helical" evidence="6">
    <location>
        <begin position="312"/>
        <end position="334"/>
    </location>
</feature>
<dbReference type="SUPFAM" id="SSF56281">
    <property type="entry name" value="Metallo-hydrolase/oxidoreductase"/>
    <property type="match status" value="1"/>
</dbReference>
<feature type="transmembrane region" description="Helical" evidence="6">
    <location>
        <begin position="282"/>
        <end position="306"/>
    </location>
</feature>
<protein>
    <submittedName>
        <fullName evidence="8">DNA internalization-related competence protein ComEC/Rec2</fullName>
    </submittedName>
</protein>
<name>A0ABU6DR69_9GAMM</name>
<dbReference type="InterPro" id="IPR035681">
    <property type="entry name" value="ComA-like_MBL"/>
</dbReference>
<dbReference type="PANTHER" id="PTHR30619">
    <property type="entry name" value="DNA INTERNALIZATION/COMPETENCE PROTEIN COMEC/REC2"/>
    <property type="match status" value="1"/>
</dbReference>
<feature type="transmembrane region" description="Helical" evidence="6">
    <location>
        <begin position="506"/>
        <end position="523"/>
    </location>
</feature>
<reference evidence="8 9" key="1">
    <citation type="submission" date="2019-08" db="EMBL/GenBank/DDBJ databases">
        <title>Five species of Acinetobacter isolated from floral nectar and animal pollinators.</title>
        <authorList>
            <person name="Hendry T.A."/>
        </authorList>
    </citation>
    <scope>NUCLEOTIDE SEQUENCE [LARGE SCALE GENOMIC DNA]</scope>
    <source>
        <strain evidence="8 9">MD18.27</strain>
    </source>
</reference>
<feature type="transmembrane region" description="Helical" evidence="6">
    <location>
        <begin position="6"/>
        <end position="27"/>
    </location>
</feature>
<feature type="transmembrane region" description="Helical" evidence="6">
    <location>
        <begin position="355"/>
        <end position="371"/>
    </location>
</feature>
<evidence type="ECO:0000256" key="3">
    <source>
        <dbReference type="ARBA" id="ARBA00022692"/>
    </source>
</evidence>
<dbReference type="Pfam" id="PF00753">
    <property type="entry name" value="Lactamase_B"/>
    <property type="match status" value="1"/>
</dbReference>
<dbReference type="InterPro" id="IPR001279">
    <property type="entry name" value="Metallo-B-lactamas"/>
</dbReference>
<feature type="transmembrane region" description="Helical" evidence="6">
    <location>
        <begin position="65"/>
        <end position="84"/>
    </location>
</feature>
<evidence type="ECO:0000256" key="1">
    <source>
        <dbReference type="ARBA" id="ARBA00004651"/>
    </source>
</evidence>
<keyword evidence="9" id="KW-1185">Reference proteome</keyword>
<evidence type="ECO:0000256" key="2">
    <source>
        <dbReference type="ARBA" id="ARBA00022475"/>
    </source>
</evidence>
<dbReference type="SMART" id="SM00849">
    <property type="entry name" value="Lactamase_B"/>
    <property type="match status" value="1"/>
</dbReference>
<sequence length="808" mass="92773">MSDLVLMRYFLLSAWVLGHIGVNTYFIKPMSYTILLAVTFVFLCIFCIIQSSIDSLKPYQKTIFYISRLVCASGMVFLFAQTNMHHSFQERLKNRILEKANVKVLVYIDQLDQIKDQFIQQDIQVFTPNLASEISYWRTTLPLKKYKHNPLKLGSYYWLEGDVDRIHGYATPYAFDKEKWSTSQNIMGTFRITKISPITESELKPTYEWFTQSQNNWYAHWRVSIEKKRLDYREQIAKSSFKYSGLLLALLTGDESLTPNSIKTQFQYLGISHLLAISGPHILIFSGILTWVLHSLICLIVPNLYLRIPKQYVLAIPFWLGVLFYCAFVGFEIPAVRTLVTVTIITISLFIRQKVSAFFIVLFSASVMLWFDPLSVLSAAFWLSYGACFVLIRIYQIAQKKIHLNFFKRIVVPFIVSQWQVFIALLPLTIIFFHQISWFAPLSNLIAIPLLGAVAVPLIIGGAIFNEMSPLLGNYIFQLADYTLSFLLILLNYLEKLPFNLSYIPFNYLQITLLVLSLFILFLPNKTIPKAWSFICLLPLILPLKHENNFHFYVLDVGQGQSIFIEYSDYSFLIDTGGNFNESQFSLAQAVLLPFLNKNGISQLDHVILSHLDQDHSGAFSTLKRHIPIKHVMSNIEPNDLEGIQNFAQCHEGQFMRYDHLELRVLSPDANGLRKAKDNSNEYSCVVYVSYKNEKKNDVPVLNFLIMADAGQETEQRLIDAYPNLAVDVLVLGHHGSRYSSSENFLAHYHPKIAIASAGYHNRYGHPHMEVQDRLTRLGVPLWVTSEKGTIQISTTDDGQMTSKSYRN</sequence>
<evidence type="ECO:0000313" key="8">
    <source>
        <dbReference type="EMBL" id="MEB5476351.1"/>
    </source>
</evidence>
<dbReference type="InterPro" id="IPR025405">
    <property type="entry name" value="DUF4131"/>
</dbReference>
<feature type="transmembrane region" description="Helical" evidence="6">
    <location>
        <begin position="410"/>
        <end position="433"/>
    </location>
</feature>
<feature type="transmembrane region" description="Helical" evidence="6">
    <location>
        <begin position="445"/>
        <end position="465"/>
    </location>
</feature>
<keyword evidence="5 6" id="KW-0472">Membrane</keyword>
<accession>A0ABU6DR69</accession>
<dbReference type="InterPro" id="IPR004797">
    <property type="entry name" value="Competence_ComEC/Rec2"/>
</dbReference>
<organism evidence="8 9">
    <name type="scientific">Acinetobacter pollinis</name>
    <dbReference type="NCBI Taxonomy" id="2605270"/>
    <lineage>
        <taxon>Bacteria</taxon>
        <taxon>Pseudomonadati</taxon>
        <taxon>Pseudomonadota</taxon>
        <taxon>Gammaproteobacteria</taxon>
        <taxon>Moraxellales</taxon>
        <taxon>Moraxellaceae</taxon>
        <taxon>Acinetobacter</taxon>
    </lineage>
</organism>
<dbReference type="Proteomes" id="UP001339883">
    <property type="component" value="Unassembled WGS sequence"/>
</dbReference>
<feature type="domain" description="Metallo-beta-lactamase" evidence="7">
    <location>
        <begin position="559"/>
        <end position="760"/>
    </location>
</feature>
<dbReference type="InterPro" id="IPR036866">
    <property type="entry name" value="RibonucZ/Hydroxyglut_hydro"/>
</dbReference>
<dbReference type="RefSeq" id="WP_325774870.1">
    <property type="nucleotide sequence ID" value="NZ_VTDN01000003.1"/>
</dbReference>
<comment type="subcellular location">
    <subcellularLocation>
        <location evidence="1">Cell membrane</location>
        <topology evidence="1">Multi-pass membrane protein</topology>
    </subcellularLocation>
</comment>
<dbReference type="CDD" id="cd07731">
    <property type="entry name" value="ComA-like_MBL-fold"/>
    <property type="match status" value="1"/>
</dbReference>
<comment type="caution">
    <text evidence="8">The sequence shown here is derived from an EMBL/GenBank/DDBJ whole genome shotgun (WGS) entry which is preliminary data.</text>
</comment>
<feature type="transmembrane region" description="Helical" evidence="6">
    <location>
        <begin position="472"/>
        <end position="494"/>
    </location>
</feature>
<evidence type="ECO:0000259" key="7">
    <source>
        <dbReference type="SMART" id="SM00849"/>
    </source>
</evidence>
<keyword evidence="3 6" id="KW-0812">Transmembrane</keyword>
<keyword evidence="2" id="KW-1003">Cell membrane</keyword>
<dbReference type="Gene3D" id="3.60.15.10">
    <property type="entry name" value="Ribonuclease Z/Hydroxyacylglutathione hydrolase-like"/>
    <property type="match status" value="1"/>
</dbReference>
<dbReference type="Pfam" id="PF03772">
    <property type="entry name" value="Competence"/>
    <property type="match status" value="1"/>
</dbReference>
<dbReference type="NCBIfam" id="TIGR00360">
    <property type="entry name" value="ComEC_N-term"/>
    <property type="match status" value="1"/>
</dbReference>
<dbReference type="NCBIfam" id="TIGR00361">
    <property type="entry name" value="ComEC_Rec2"/>
    <property type="match status" value="1"/>
</dbReference>
<feature type="transmembrane region" description="Helical" evidence="6">
    <location>
        <begin position="34"/>
        <end position="53"/>
    </location>
</feature>
<dbReference type="InterPro" id="IPR052159">
    <property type="entry name" value="Competence_DNA_uptake"/>
</dbReference>
<keyword evidence="4 6" id="KW-1133">Transmembrane helix</keyword>